<evidence type="ECO:0000313" key="2">
    <source>
        <dbReference type="EMBL" id="MBW0481136.1"/>
    </source>
</evidence>
<feature type="region of interest" description="Disordered" evidence="1">
    <location>
        <begin position="1"/>
        <end position="64"/>
    </location>
</feature>
<proteinExistence type="predicted"/>
<sequence length="122" mass="14435">MAFAKEQAELNKKLIAKPSVKPKSEEEVKPTENKSEDKSTSISHVEDWSNWKPTTLSSANDPFESHIGLRQTKQMMEIQAQNQELKIKNIYSRHLYRRRKRRKKSHNSYQIPKFKYSKTRTT</sequence>
<dbReference type="AlphaFoldDB" id="A0A9Q3GV74"/>
<evidence type="ECO:0000313" key="3">
    <source>
        <dbReference type="Proteomes" id="UP000765509"/>
    </source>
</evidence>
<gene>
    <name evidence="2" type="ORF">O181_020851</name>
</gene>
<reference evidence="2" key="1">
    <citation type="submission" date="2021-03" db="EMBL/GenBank/DDBJ databases">
        <title>Draft genome sequence of rust myrtle Austropuccinia psidii MF-1, a brazilian biotype.</title>
        <authorList>
            <person name="Quecine M.C."/>
            <person name="Pachon D.M.R."/>
            <person name="Bonatelli M.L."/>
            <person name="Correr F.H."/>
            <person name="Franceschini L.M."/>
            <person name="Leite T.F."/>
            <person name="Margarido G.R.A."/>
            <person name="Almeida C.A."/>
            <person name="Ferrarezi J.A."/>
            <person name="Labate C.A."/>
        </authorList>
    </citation>
    <scope>NUCLEOTIDE SEQUENCE</scope>
    <source>
        <strain evidence="2">MF-1</strain>
    </source>
</reference>
<keyword evidence="3" id="KW-1185">Reference proteome</keyword>
<dbReference type="Proteomes" id="UP000765509">
    <property type="component" value="Unassembled WGS sequence"/>
</dbReference>
<feature type="compositionally biased region" description="Basic residues" evidence="1">
    <location>
        <begin position="94"/>
        <end position="106"/>
    </location>
</feature>
<evidence type="ECO:0000256" key="1">
    <source>
        <dbReference type="SAM" id="MobiDB-lite"/>
    </source>
</evidence>
<organism evidence="2 3">
    <name type="scientific">Austropuccinia psidii MF-1</name>
    <dbReference type="NCBI Taxonomy" id="1389203"/>
    <lineage>
        <taxon>Eukaryota</taxon>
        <taxon>Fungi</taxon>
        <taxon>Dikarya</taxon>
        <taxon>Basidiomycota</taxon>
        <taxon>Pucciniomycotina</taxon>
        <taxon>Pucciniomycetes</taxon>
        <taxon>Pucciniales</taxon>
        <taxon>Sphaerophragmiaceae</taxon>
        <taxon>Austropuccinia</taxon>
    </lineage>
</organism>
<feature type="region of interest" description="Disordered" evidence="1">
    <location>
        <begin position="91"/>
        <end position="122"/>
    </location>
</feature>
<name>A0A9Q3GV74_9BASI</name>
<accession>A0A9Q3GV74</accession>
<comment type="caution">
    <text evidence="2">The sequence shown here is derived from an EMBL/GenBank/DDBJ whole genome shotgun (WGS) entry which is preliminary data.</text>
</comment>
<feature type="compositionally biased region" description="Polar residues" evidence="1">
    <location>
        <begin position="51"/>
        <end position="60"/>
    </location>
</feature>
<protein>
    <submittedName>
        <fullName evidence="2">Uncharacterized protein</fullName>
    </submittedName>
</protein>
<dbReference type="EMBL" id="AVOT02006256">
    <property type="protein sequence ID" value="MBW0481136.1"/>
    <property type="molecule type" value="Genomic_DNA"/>
</dbReference>
<feature type="compositionally biased region" description="Basic and acidic residues" evidence="1">
    <location>
        <begin position="1"/>
        <end position="12"/>
    </location>
</feature>
<feature type="compositionally biased region" description="Basic and acidic residues" evidence="1">
    <location>
        <begin position="22"/>
        <end position="49"/>
    </location>
</feature>